<dbReference type="EMBL" id="PSZC01000014">
    <property type="protein sequence ID" value="PPJ36342.1"/>
    <property type="molecule type" value="Genomic_DNA"/>
</dbReference>
<feature type="region of interest" description="Disordered" evidence="1">
    <location>
        <begin position="1"/>
        <end position="79"/>
    </location>
</feature>
<keyword evidence="2" id="KW-0812">Transmembrane</keyword>
<sequence length="185" mass="20615">MRPPKPPPRSRLQSSRARIPSLAFRGSHTRDRSYRANTGTRNLDATTNIHRQDRDTPMTSTYTQPEPLPPASGPTPEPTRYQKFEALRKKWQAPIIVLSGIGVFGYISNSADVSPDHLLIILAIFGVPITAIVLVVRALIRVGDKRPPPMVIAQPPAVAPPPGFYPDQAGVMRWFDGQRWTEFTK</sequence>
<organism evidence="4 5">
    <name type="scientific">Nocardia nova</name>
    <dbReference type="NCBI Taxonomy" id="37330"/>
    <lineage>
        <taxon>Bacteria</taxon>
        <taxon>Bacillati</taxon>
        <taxon>Actinomycetota</taxon>
        <taxon>Actinomycetes</taxon>
        <taxon>Mycobacteriales</taxon>
        <taxon>Nocardiaceae</taxon>
        <taxon>Nocardia</taxon>
    </lineage>
</organism>
<evidence type="ECO:0000256" key="1">
    <source>
        <dbReference type="SAM" id="MobiDB-lite"/>
    </source>
</evidence>
<keyword evidence="2" id="KW-1133">Transmembrane helix</keyword>
<accession>A0A2S6AM87</accession>
<feature type="transmembrane region" description="Helical" evidence="2">
    <location>
        <begin position="91"/>
        <end position="107"/>
    </location>
</feature>
<comment type="caution">
    <text evidence="4">The sequence shown here is derived from an EMBL/GenBank/DDBJ whole genome shotgun (WGS) entry which is preliminary data.</text>
</comment>
<feature type="domain" description="DUF2510" evidence="3">
    <location>
        <begin position="162"/>
        <end position="184"/>
    </location>
</feature>
<feature type="transmembrane region" description="Helical" evidence="2">
    <location>
        <begin position="119"/>
        <end position="140"/>
    </location>
</feature>
<proteinExistence type="predicted"/>
<feature type="compositionally biased region" description="Polar residues" evidence="1">
    <location>
        <begin position="35"/>
        <end position="49"/>
    </location>
</feature>
<evidence type="ECO:0000313" key="5">
    <source>
        <dbReference type="Proteomes" id="UP000239874"/>
    </source>
</evidence>
<feature type="compositionally biased region" description="Pro residues" evidence="1">
    <location>
        <begin position="66"/>
        <end position="77"/>
    </location>
</feature>
<protein>
    <recommendedName>
        <fullName evidence="3">DUF2510 domain-containing protein</fullName>
    </recommendedName>
</protein>
<evidence type="ECO:0000256" key="2">
    <source>
        <dbReference type="SAM" id="Phobius"/>
    </source>
</evidence>
<evidence type="ECO:0000259" key="3">
    <source>
        <dbReference type="Pfam" id="PF10708"/>
    </source>
</evidence>
<evidence type="ECO:0000313" key="4">
    <source>
        <dbReference type="EMBL" id="PPJ36342.1"/>
    </source>
</evidence>
<dbReference type="AlphaFoldDB" id="A0A2S6AM87"/>
<keyword evidence="2" id="KW-0472">Membrane</keyword>
<dbReference type="InterPro" id="IPR018929">
    <property type="entry name" value="DUF2510"/>
</dbReference>
<dbReference type="Proteomes" id="UP000239874">
    <property type="component" value="Unassembled WGS sequence"/>
</dbReference>
<gene>
    <name evidence="4" type="ORF">C5E45_20015</name>
</gene>
<name>A0A2S6AM87_9NOCA</name>
<dbReference type="Pfam" id="PF10708">
    <property type="entry name" value="DUF2510"/>
    <property type="match status" value="1"/>
</dbReference>
<reference evidence="4 5" key="1">
    <citation type="submission" date="2018-02" db="EMBL/GenBank/DDBJ databases">
        <title>8 Nocardia nova and 1 Nocardia cyriacigeorgica strain used for evolution to TMP-SMX.</title>
        <authorList>
            <person name="Mehta H."/>
            <person name="Weng J."/>
            <person name="Shamoo Y."/>
        </authorList>
    </citation>
    <scope>NUCLEOTIDE SEQUENCE [LARGE SCALE GENOMIC DNA]</scope>
    <source>
        <strain evidence="4 5">MDA3139</strain>
    </source>
</reference>